<dbReference type="VEuPathDB" id="MicrosporidiaDB:AAJ76_2800028873"/>
<comment type="caution">
    <text evidence="2">The sequence shown here is derived from an EMBL/GenBank/DDBJ whole genome shotgun (WGS) entry which is preliminary data.</text>
</comment>
<proteinExistence type="predicted"/>
<dbReference type="VEuPathDB" id="MicrosporidiaDB:NCER_100197"/>
<feature type="signal peptide" evidence="1">
    <location>
        <begin position="1"/>
        <end position="18"/>
    </location>
</feature>
<gene>
    <name evidence="2" type="ORF">AAJ76_2800028873</name>
</gene>
<keyword evidence="3" id="KW-1185">Reference proteome</keyword>
<protein>
    <submittedName>
        <fullName evidence="2">Uncharacterized protein</fullName>
    </submittedName>
</protein>
<accession>A0A0F9WCJ8</accession>
<reference evidence="2 3" key="1">
    <citation type="journal article" date="2015" name="Environ. Microbiol.">
        <title>Genome analyses suggest the presence of polyploidy and recent human-driven expansions in eight global populations of the honeybee pathogen Nosema ceranae.</title>
        <authorList>
            <person name="Pelin A."/>
            <person name="Selman M."/>
            <person name="Aris-Brosou S."/>
            <person name="Farinelli L."/>
            <person name="Corradi N."/>
        </authorList>
    </citation>
    <scope>NUCLEOTIDE SEQUENCE [LARGE SCALE GENOMIC DNA]</scope>
    <source>
        <strain evidence="2 3">PA08 1199</strain>
    </source>
</reference>
<feature type="chain" id="PRO_5002529675" evidence="1">
    <location>
        <begin position="19"/>
        <end position="180"/>
    </location>
</feature>
<evidence type="ECO:0000313" key="3">
    <source>
        <dbReference type="Proteomes" id="UP000034350"/>
    </source>
</evidence>
<dbReference type="GeneID" id="36319860"/>
<organism evidence="2 3">
    <name type="scientific">Vairimorpha ceranae</name>
    <dbReference type="NCBI Taxonomy" id="40302"/>
    <lineage>
        <taxon>Eukaryota</taxon>
        <taxon>Fungi</taxon>
        <taxon>Fungi incertae sedis</taxon>
        <taxon>Microsporidia</taxon>
        <taxon>Nosematidae</taxon>
        <taxon>Vairimorpha</taxon>
    </lineage>
</organism>
<keyword evidence="1" id="KW-0732">Signal</keyword>
<evidence type="ECO:0000256" key="1">
    <source>
        <dbReference type="SAM" id="SignalP"/>
    </source>
</evidence>
<dbReference type="EMBL" id="JPQZ01000028">
    <property type="protein sequence ID" value="KKO75211.1"/>
    <property type="molecule type" value="Genomic_DNA"/>
</dbReference>
<dbReference type="Proteomes" id="UP000034350">
    <property type="component" value="Unassembled WGS sequence"/>
</dbReference>
<dbReference type="VEuPathDB" id="MicrosporidiaDB:G9O61_00g007480"/>
<dbReference type="AlphaFoldDB" id="A0A0F9WCJ8"/>
<dbReference type="VEuPathDB" id="MicrosporidiaDB:G9O61_00g016770"/>
<evidence type="ECO:0000313" key="2">
    <source>
        <dbReference type="EMBL" id="KKO75211.1"/>
    </source>
</evidence>
<dbReference type="RefSeq" id="XP_024330953.1">
    <property type="nucleotide sequence ID" value="XM_024474931.1"/>
</dbReference>
<name>A0A0F9WCJ8_9MICR</name>
<sequence>MYFTKIFLFTLIVKITTSNCDVDEMFTKIKIMVEKWRDAIREDDFEEKLDDLENKYEKESVSDDDKVSDLKYLIGLLRNELQHLTFTSELFDDFNFQDMYKLQKEVVNDIKKPIENLSNQMGMIYSSFQKDLEFFSKNATNLCPMNRKHLNELVELLKLVHAAIEIFGTDFKKAFEHLLN</sequence>